<protein>
    <submittedName>
        <fullName evidence="2">Uncharacterized protein</fullName>
    </submittedName>
</protein>
<sequence length="91" mass="9994">MPSPSRFPVKRRKVKPYALQREGRPASEAGWRRAAWGGGGLQPGQQEAVPSGGPTTRQRRPDDRCAPAHPRGHILCPPGHQIPGWLQGHHN</sequence>
<reference evidence="2" key="1">
    <citation type="submission" date="2023-04" db="EMBL/GenBank/DDBJ databases">
        <authorList>
            <consortium name="ELIXIR-Norway"/>
        </authorList>
    </citation>
    <scope>NUCLEOTIDE SEQUENCE [LARGE SCALE GENOMIC DNA]</scope>
</reference>
<accession>A0ABN8ZWD4</accession>
<dbReference type="EMBL" id="OX459943">
    <property type="protein sequence ID" value="CAI9178300.1"/>
    <property type="molecule type" value="Genomic_DNA"/>
</dbReference>
<evidence type="ECO:0000313" key="2">
    <source>
        <dbReference type="EMBL" id="CAI9178300.1"/>
    </source>
</evidence>
<organism evidence="2 3">
    <name type="scientific">Rangifer tarandus platyrhynchus</name>
    <name type="common">Svalbard reindeer</name>
    <dbReference type="NCBI Taxonomy" id="3082113"/>
    <lineage>
        <taxon>Eukaryota</taxon>
        <taxon>Metazoa</taxon>
        <taxon>Chordata</taxon>
        <taxon>Craniata</taxon>
        <taxon>Vertebrata</taxon>
        <taxon>Euteleostomi</taxon>
        <taxon>Mammalia</taxon>
        <taxon>Eutheria</taxon>
        <taxon>Laurasiatheria</taxon>
        <taxon>Artiodactyla</taxon>
        <taxon>Ruminantia</taxon>
        <taxon>Pecora</taxon>
        <taxon>Cervidae</taxon>
        <taxon>Odocoileinae</taxon>
        <taxon>Rangifer</taxon>
    </lineage>
</organism>
<proteinExistence type="predicted"/>
<name>A0ABN8ZWD4_RANTA</name>
<dbReference type="Proteomes" id="UP001176941">
    <property type="component" value="Chromosome 7"/>
</dbReference>
<feature type="region of interest" description="Disordered" evidence="1">
    <location>
        <begin position="1"/>
        <end position="91"/>
    </location>
</feature>
<gene>
    <name evidence="2" type="ORF">MRATA1EN1_LOCUS27262</name>
</gene>
<evidence type="ECO:0000256" key="1">
    <source>
        <dbReference type="SAM" id="MobiDB-lite"/>
    </source>
</evidence>
<evidence type="ECO:0000313" key="3">
    <source>
        <dbReference type="Proteomes" id="UP001176941"/>
    </source>
</evidence>
<keyword evidence="3" id="KW-1185">Reference proteome</keyword>